<dbReference type="RefSeq" id="XP_062791907.1">
    <property type="nucleotide sequence ID" value="XM_062935856.1"/>
</dbReference>
<dbReference type="CDD" id="cd00609">
    <property type="entry name" value="AAT_like"/>
    <property type="match status" value="1"/>
</dbReference>
<feature type="domain" description="Aminotransferase class I/classII large" evidence="6">
    <location>
        <begin position="160"/>
        <end position="390"/>
    </location>
</feature>
<accession>A0ABZ1D3I8</accession>
<dbReference type="EMBL" id="CP141885">
    <property type="protein sequence ID" value="WRT67167.1"/>
    <property type="molecule type" value="Genomic_DNA"/>
</dbReference>
<gene>
    <name evidence="7" type="ORF">IL334_004133</name>
</gene>
<comment type="cofactor">
    <cofactor evidence="1">
        <name>pyridoxal 5'-phosphate</name>
        <dbReference type="ChEBI" id="CHEBI:597326"/>
    </cofactor>
</comment>
<keyword evidence="8" id="KW-1185">Reference proteome</keyword>
<evidence type="ECO:0000256" key="4">
    <source>
        <dbReference type="ARBA" id="ARBA00022679"/>
    </source>
</evidence>
<organism evidence="7 8">
    <name type="scientific">Kwoniella shivajii</name>
    <dbReference type="NCBI Taxonomy" id="564305"/>
    <lineage>
        <taxon>Eukaryota</taxon>
        <taxon>Fungi</taxon>
        <taxon>Dikarya</taxon>
        <taxon>Basidiomycota</taxon>
        <taxon>Agaricomycotina</taxon>
        <taxon>Tremellomycetes</taxon>
        <taxon>Tremellales</taxon>
        <taxon>Cryptococcaceae</taxon>
        <taxon>Kwoniella</taxon>
    </lineage>
</organism>
<evidence type="ECO:0000256" key="5">
    <source>
        <dbReference type="ARBA" id="ARBA00022898"/>
    </source>
</evidence>
<dbReference type="PANTHER" id="PTHR42790:SF1">
    <property type="entry name" value="AROMATIC AMINO ACID AMINOTRANSFERASE, HYPOTHETICAL (EUROFUNG)"/>
    <property type="match status" value="1"/>
</dbReference>
<keyword evidence="4" id="KW-0808">Transferase</keyword>
<dbReference type="InterPro" id="IPR015424">
    <property type="entry name" value="PyrdxlP-dep_Trfase"/>
</dbReference>
<evidence type="ECO:0000313" key="7">
    <source>
        <dbReference type="EMBL" id="WRT67167.1"/>
    </source>
</evidence>
<protein>
    <recommendedName>
        <fullName evidence="6">Aminotransferase class I/classII large domain-containing protein</fullName>
    </recommendedName>
</protein>
<evidence type="ECO:0000256" key="1">
    <source>
        <dbReference type="ARBA" id="ARBA00001933"/>
    </source>
</evidence>
<dbReference type="PANTHER" id="PTHR42790">
    <property type="entry name" value="AMINOTRANSFERASE"/>
    <property type="match status" value="1"/>
</dbReference>
<dbReference type="InterPro" id="IPR004839">
    <property type="entry name" value="Aminotransferase_I/II_large"/>
</dbReference>
<keyword evidence="3" id="KW-0032">Aminotransferase</keyword>
<evidence type="ECO:0000256" key="2">
    <source>
        <dbReference type="ARBA" id="ARBA00007441"/>
    </source>
</evidence>
<proteinExistence type="inferred from homology"/>
<dbReference type="SUPFAM" id="SSF53383">
    <property type="entry name" value="PLP-dependent transferases"/>
    <property type="match status" value="1"/>
</dbReference>
<comment type="similarity">
    <text evidence="2">Belongs to the class-I pyridoxal-phosphate-dependent aminotransferase family.</text>
</comment>
<dbReference type="Pfam" id="PF00155">
    <property type="entry name" value="Aminotran_1_2"/>
    <property type="match status" value="1"/>
</dbReference>
<evidence type="ECO:0000256" key="3">
    <source>
        <dbReference type="ARBA" id="ARBA00022576"/>
    </source>
</evidence>
<evidence type="ECO:0000259" key="6">
    <source>
        <dbReference type="Pfam" id="PF00155"/>
    </source>
</evidence>
<keyword evidence="5" id="KW-0663">Pyridoxal phosphate</keyword>
<name>A0ABZ1D3I8_9TREE</name>
<dbReference type="InterPro" id="IPR015421">
    <property type="entry name" value="PyrdxlP-dep_Trfase_major"/>
</dbReference>
<reference evidence="7 8" key="1">
    <citation type="submission" date="2024-01" db="EMBL/GenBank/DDBJ databases">
        <title>Comparative genomics of Cryptococcus and Kwoniella reveals pathogenesis evolution and contrasting modes of karyotype evolution via chromosome fusion or intercentromeric recombination.</title>
        <authorList>
            <person name="Coelho M.A."/>
            <person name="David-Palma M."/>
            <person name="Shea T."/>
            <person name="Bowers K."/>
            <person name="McGinley-Smith S."/>
            <person name="Mohammad A.W."/>
            <person name="Gnirke A."/>
            <person name="Yurkov A.M."/>
            <person name="Nowrousian M."/>
            <person name="Sun S."/>
            <person name="Cuomo C.A."/>
            <person name="Heitman J."/>
        </authorList>
    </citation>
    <scope>NUCLEOTIDE SEQUENCE [LARGE SCALE GENOMIC DNA]</scope>
    <source>
        <strain evidence="7">CBS 11374</strain>
    </source>
</reference>
<dbReference type="Proteomes" id="UP001329825">
    <property type="component" value="Chromosome 5"/>
</dbReference>
<evidence type="ECO:0000313" key="8">
    <source>
        <dbReference type="Proteomes" id="UP001329825"/>
    </source>
</evidence>
<dbReference type="InterPro" id="IPR050859">
    <property type="entry name" value="Class-I_PLP-dep_aminotransf"/>
</dbReference>
<sequence>MDSSYEFATEIASNASASLPKAQDFTRHLNQVSKNRLASTLKELYKYQGVPGMVSSASRRFLLTYLDCHGRRWVEIQVECSSCLGIPHPQVFPFETLSATILAHDAFPLDPPRVPKKSKSLLSWLFQSASPTTSFTIPKYVPNPTPTTIQLSTSLQYAAATGPPALPLFLREYVAKVYKPAYADWDVLVNVGNTDGWSKIINLIAEKGDAVLVEEWTYPSAVNSFLPYECEPVAIKMDAEGMSPEHLEEVLGGWDEEKRGKRRPHIMYTVPTGQNPTGATMMDDRKKKLYDICYVIICEDEPYYCLRLAEAEKKEGSDGNAAFIKALPPSYLYFDTEGRVIRMDTSAPGSRLGWITANPQFIERLTRISETSTQAPSGFATALTTTMLEKWGFEGYIRWLRGIKATYNMRKTWICDAFEDTFHLEFDQSKGLFPSGSKTITCYSKQPQSAWDEKKGLHGPGLVTFVPPTVSTCCYNRADVQVLFAPGWYFDGGGEHAIGGPGYGYFRLSFSIATYEETYKAVQTFSQVLDKFFQLK</sequence>
<dbReference type="Gene3D" id="3.40.640.10">
    <property type="entry name" value="Type I PLP-dependent aspartate aminotransferase-like (Major domain)"/>
    <property type="match status" value="1"/>
</dbReference>
<dbReference type="GeneID" id="87956264"/>